<evidence type="ECO:0000313" key="4">
    <source>
        <dbReference type="EMBL" id="OHB16438.1"/>
    </source>
</evidence>
<dbReference type="InterPro" id="IPR036866">
    <property type="entry name" value="RibonucZ/Hydroxyglut_hydro"/>
</dbReference>
<organism evidence="4 5">
    <name type="scientific">Candidatus Zambryskibacteria bacterium RIFOXYC1_FULL_39_10</name>
    <dbReference type="NCBI Taxonomy" id="1802779"/>
    <lineage>
        <taxon>Bacteria</taxon>
        <taxon>Candidatus Zambryskiibacteriota</taxon>
    </lineage>
</organism>
<evidence type="ECO:0000259" key="3">
    <source>
        <dbReference type="SMART" id="SM01027"/>
    </source>
</evidence>
<dbReference type="InterPro" id="IPR022712">
    <property type="entry name" value="Beta_Casp"/>
</dbReference>
<feature type="domain" description="Beta-Casp" evidence="3">
    <location>
        <begin position="243"/>
        <end position="368"/>
    </location>
</feature>
<evidence type="ECO:0008006" key="6">
    <source>
        <dbReference type="Google" id="ProtNLM"/>
    </source>
</evidence>
<dbReference type="PANTHER" id="PTHR11203:SF37">
    <property type="entry name" value="INTEGRATOR COMPLEX SUBUNIT 11"/>
    <property type="match status" value="1"/>
</dbReference>
<dbReference type="Gene3D" id="3.60.15.10">
    <property type="entry name" value="Ribonuclease Z/Hydroxyacylglutathione hydrolase-like"/>
    <property type="match status" value="1"/>
</dbReference>
<dbReference type="AlphaFoldDB" id="A0A1G2V483"/>
<dbReference type="SMART" id="SM00849">
    <property type="entry name" value="Lactamase_B"/>
    <property type="match status" value="1"/>
</dbReference>
<gene>
    <name evidence="4" type="ORF">A2431_01945</name>
</gene>
<name>A0A1G2V483_9BACT</name>
<dbReference type="Proteomes" id="UP000177697">
    <property type="component" value="Unassembled WGS sequence"/>
</dbReference>
<dbReference type="Gene3D" id="3.40.50.10890">
    <property type="match status" value="1"/>
</dbReference>
<accession>A0A1G2V483</accession>
<dbReference type="PANTHER" id="PTHR11203">
    <property type="entry name" value="CLEAVAGE AND POLYADENYLATION SPECIFICITY FACTOR FAMILY MEMBER"/>
    <property type="match status" value="1"/>
</dbReference>
<keyword evidence="1" id="KW-0378">Hydrolase</keyword>
<evidence type="ECO:0000259" key="2">
    <source>
        <dbReference type="SMART" id="SM00849"/>
    </source>
</evidence>
<proteinExistence type="predicted"/>
<reference evidence="4 5" key="1">
    <citation type="journal article" date="2016" name="Nat. Commun.">
        <title>Thousands of microbial genomes shed light on interconnected biogeochemical processes in an aquifer system.</title>
        <authorList>
            <person name="Anantharaman K."/>
            <person name="Brown C.T."/>
            <person name="Hug L.A."/>
            <person name="Sharon I."/>
            <person name="Castelle C.J."/>
            <person name="Probst A.J."/>
            <person name="Thomas B.C."/>
            <person name="Singh A."/>
            <person name="Wilkins M.J."/>
            <person name="Karaoz U."/>
            <person name="Brodie E.L."/>
            <person name="Williams K.H."/>
            <person name="Hubbard S.S."/>
            <person name="Banfield J.F."/>
        </authorList>
    </citation>
    <scope>NUCLEOTIDE SEQUENCE [LARGE SCALE GENOMIC DNA]</scope>
</reference>
<dbReference type="EMBL" id="MHWW01000002">
    <property type="protein sequence ID" value="OHB16438.1"/>
    <property type="molecule type" value="Genomic_DNA"/>
</dbReference>
<dbReference type="InterPro" id="IPR050698">
    <property type="entry name" value="MBL"/>
</dbReference>
<dbReference type="Pfam" id="PF10996">
    <property type="entry name" value="Beta-Casp"/>
    <property type="match status" value="1"/>
</dbReference>
<evidence type="ECO:0000313" key="5">
    <source>
        <dbReference type="Proteomes" id="UP000177697"/>
    </source>
</evidence>
<sequence>MQNTKLIFYGGVGATTGANIMLKYAGKTILVDCGLLQGSKFAEDKNFEPFQYDPKEVDFLLITHAHMDHIGKVPKLVREGFNGQIISTHETMELASPMLRDALKVMRARHKGKILFEENDILNALNLWQGEEYEKEINLFENCNIRMQDAGHILGSAIINVSCGAGEEKRTIAFTGDLGNSPSPLLPDTEIPVSADYLIMESVYGDRNHESKDERRKKLKEVILAGIKKGGAMVIPAFSIERTQVLLYELNNMIEDKEIPEIPVFVDSPLALKVTNIYKKYQKDFKESIQQEIKSGDDIFDFPNLHIVETPEESRDIEKIPGAKIILAGSGMSEGGRVVNHEANYLPDPKATIILVGYQSVGSLGRAIQDGVKEVFIDTDGNLKNGKEKVKVRATIENITGYSSHKDSEHLLEFVEKTTSPGLRLDLSSTEERQGKQTSSPHKLKRVFVIMGEPKSSLFLTQRIRDYLDIDAIYPEENKEYELE</sequence>
<protein>
    <recommendedName>
        <fullName evidence="6">MBL fold hydrolase</fullName>
    </recommendedName>
</protein>
<dbReference type="InterPro" id="IPR001279">
    <property type="entry name" value="Metallo-B-lactamas"/>
</dbReference>
<dbReference type="SUPFAM" id="SSF56281">
    <property type="entry name" value="Metallo-hydrolase/oxidoreductase"/>
    <property type="match status" value="1"/>
</dbReference>
<dbReference type="GO" id="GO:0004521">
    <property type="term" value="F:RNA endonuclease activity"/>
    <property type="evidence" value="ECO:0007669"/>
    <property type="project" value="TreeGrafter"/>
</dbReference>
<dbReference type="CDD" id="cd16295">
    <property type="entry name" value="TTHA0252-CPSF-like_MBL-fold"/>
    <property type="match status" value="1"/>
</dbReference>
<comment type="caution">
    <text evidence="4">The sequence shown here is derived from an EMBL/GenBank/DDBJ whole genome shotgun (WGS) entry which is preliminary data.</text>
</comment>
<dbReference type="SMART" id="SM01027">
    <property type="entry name" value="Beta-Casp"/>
    <property type="match status" value="1"/>
</dbReference>
<evidence type="ECO:0000256" key="1">
    <source>
        <dbReference type="ARBA" id="ARBA00022801"/>
    </source>
</evidence>
<dbReference type="GO" id="GO:0016787">
    <property type="term" value="F:hydrolase activity"/>
    <property type="evidence" value="ECO:0007669"/>
    <property type="project" value="UniProtKB-KW"/>
</dbReference>
<feature type="domain" description="Metallo-beta-lactamase" evidence="2">
    <location>
        <begin position="17"/>
        <end position="227"/>
    </location>
</feature>
<dbReference type="Pfam" id="PF00753">
    <property type="entry name" value="Lactamase_B"/>
    <property type="match status" value="1"/>
</dbReference>